<dbReference type="RefSeq" id="WP_074864318.1">
    <property type="nucleotide sequence ID" value="NZ_FOAS01000001.1"/>
</dbReference>
<keyword evidence="3" id="KW-0812">Transmembrane</keyword>
<evidence type="ECO:0000256" key="1">
    <source>
        <dbReference type="ARBA" id="ARBA00010333"/>
    </source>
</evidence>
<dbReference type="PANTHER" id="PTHR35936:SF32">
    <property type="entry name" value="MEMBRANE-BOUND LYTIC MUREIN TRANSGLYCOSYLASE F"/>
    <property type="match status" value="1"/>
</dbReference>
<dbReference type="SMART" id="SM00062">
    <property type="entry name" value="PBPb"/>
    <property type="match status" value="1"/>
</dbReference>
<organism evidence="6 7">
    <name type="scientific">Atopomonas hussainii</name>
    <dbReference type="NCBI Taxonomy" id="1429083"/>
    <lineage>
        <taxon>Bacteria</taxon>
        <taxon>Pseudomonadati</taxon>
        <taxon>Pseudomonadota</taxon>
        <taxon>Gammaproteobacteria</taxon>
        <taxon>Pseudomonadales</taxon>
        <taxon>Pseudomonadaceae</taxon>
        <taxon>Atopomonas</taxon>
    </lineage>
</organism>
<keyword evidence="3" id="KW-1133">Transmembrane helix</keyword>
<feature type="signal peptide" evidence="4">
    <location>
        <begin position="1"/>
        <end position="24"/>
    </location>
</feature>
<dbReference type="InterPro" id="IPR001638">
    <property type="entry name" value="Solute-binding_3/MltF_N"/>
</dbReference>
<dbReference type="AlphaFoldDB" id="A0A1H7FQC1"/>
<dbReference type="CDD" id="cd01007">
    <property type="entry name" value="PBP2_BvgS_HisK_like"/>
    <property type="match status" value="1"/>
</dbReference>
<comment type="similarity">
    <text evidence="1">Belongs to the bacterial solute-binding protein 3 family.</text>
</comment>
<feature type="transmembrane region" description="Helical" evidence="3">
    <location>
        <begin position="260"/>
        <end position="278"/>
    </location>
</feature>
<sequence length="287" mass="30792">MSALLRGAAVLFASVWLCAGAVQAQEVRFAPEADYGPFIFQQDDGQIAGLSLDFLQEISRHAGLTLNILPAKPLAEILADVAQGQVDVVSSLRPTTERAKYLGFTKPYVQIPAVVVDRSDSAQRLSLAALSGAKVAVGKGYAVEAFVRQSYPQINWQAVPSDGVALQQLLAGEVDAAVADIASVSFIVKQEALEGLQLGAAVGFDYPLSMAYRKDDEALGQALEAGLAAIEQPQRLEIINRWMPSDALARQEHPGLTPQTVGLFGLLLAAFLAAWALWRRQRRLPTA</sequence>
<keyword evidence="3" id="KW-0472">Membrane</keyword>
<evidence type="ECO:0000256" key="4">
    <source>
        <dbReference type="SAM" id="SignalP"/>
    </source>
</evidence>
<keyword evidence="2 4" id="KW-0732">Signal</keyword>
<dbReference type="Gene3D" id="3.40.190.10">
    <property type="entry name" value="Periplasmic binding protein-like II"/>
    <property type="match status" value="2"/>
</dbReference>
<evidence type="ECO:0000313" key="7">
    <source>
        <dbReference type="Proteomes" id="UP000185766"/>
    </source>
</evidence>
<evidence type="ECO:0000313" key="6">
    <source>
        <dbReference type="EMBL" id="SEK27417.1"/>
    </source>
</evidence>
<name>A0A1H7FQC1_9GAMM</name>
<dbReference type="Proteomes" id="UP000185766">
    <property type="component" value="Unassembled WGS sequence"/>
</dbReference>
<dbReference type="PANTHER" id="PTHR35936">
    <property type="entry name" value="MEMBRANE-BOUND LYTIC MUREIN TRANSGLYCOSYLASE F"/>
    <property type="match status" value="1"/>
</dbReference>
<feature type="chain" id="PRO_5010303848" evidence="4">
    <location>
        <begin position="25"/>
        <end position="287"/>
    </location>
</feature>
<reference evidence="6 7" key="1">
    <citation type="submission" date="2016-10" db="EMBL/GenBank/DDBJ databases">
        <authorList>
            <person name="de Groot N.N."/>
        </authorList>
    </citation>
    <scope>NUCLEOTIDE SEQUENCE [LARGE SCALE GENOMIC DNA]</scope>
    <source>
        <strain evidence="6 7">JCM 19513</strain>
    </source>
</reference>
<dbReference type="STRING" id="1429083.GCA_001885685_02283"/>
<dbReference type="SUPFAM" id="SSF53850">
    <property type="entry name" value="Periplasmic binding protein-like II"/>
    <property type="match status" value="1"/>
</dbReference>
<gene>
    <name evidence="6" type="ORF">SAMN05216214_101279</name>
</gene>
<evidence type="ECO:0000256" key="2">
    <source>
        <dbReference type="ARBA" id="ARBA00022729"/>
    </source>
</evidence>
<dbReference type="Pfam" id="PF00497">
    <property type="entry name" value="SBP_bac_3"/>
    <property type="match status" value="1"/>
</dbReference>
<feature type="domain" description="Solute-binding protein family 3/N-terminal" evidence="5">
    <location>
        <begin position="26"/>
        <end position="246"/>
    </location>
</feature>
<accession>A0A1H7FQC1</accession>
<keyword evidence="7" id="KW-1185">Reference proteome</keyword>
<dbReference type="EMBL" id="FOAS01000001">
    <property type="protein sequence ID" value="SEK27417.1"/>
    <property type="molecule type" value="Genomic_DNA"/>
</dbReference>
<evidence type="ECO:0000256" key="3">
    <source>
        <dbReference type="SAM" id="Phobius"/>
    </source>
</evidence>
<proteinExistence type="inferred from homology"/>
<protein>
    <submittedName>
        <fullName evidence="6">Polar amino acid transport system substrate-binding protein</fullName>
    </submittedName>
</protein>
<evidence type="ECO:0000259" key="5">
    <source>
        <dbReference type="SMART" id="SM00062"/>
    </source>
</evidence>